<dbReference type="AlphaFoldDB" id="A0A6J6W5X4"/>
<dbReference type="InterPro" id="IPR036388">
    <property type="entry name" value="WH-like_DNA-bd_sf"/>
</dbReference>
<dbReference type="Gene3D" id="1.10.10.10">
    <property type="entry name" value="Winged helix-like DNA-binding domain superfamily/Winged helix DNA-binding domain"/>
    <property type="match status" value="1"/>
</dbReference>
<dbReference type="NCBIfam" id="NF003994">
    <property type="entry name" value="PRK05472.2-3"/>
    <property type="match status" value="1"/>
</dbReference>
<dbReference type="HAMAP" id="MF_01131">
    <property type="entry name" value="Rex"/>
    <property type="match status" value="1"/>
</dbReference>
<evidence type="ECO:0000256" key="4">
    <source>
        <dbReference type="ARBA" id="ARBA00023125"/>
    </source>
</evidence>
<dbReference type="GO" id="GO:0051775">
    <property type="term" value="P:response to redox state"/>
    <property type="evidence" value="ECO:0007669"/>
    <property type="project" value="InterPro"/>
</dbReference>
<gene>
    <name evidence="7" type="ORF">UFOPK2958_00444</name>
</gene>
<dbReference type="Pfam" id="PF02629">
    <property type="entry name" value="CoA_binding"/>
    <property type="match status" value="1"/>
</dbReference>
<dbReference type="Gene3D" id="3.40.50.720">
    <property type="entry name" value="NAD(P)-binding Rossmann-like Domain"/>
    <property type="match status" value="1"/>
</dbReference>
<evidence type="ECO:0000256" key="3">
    <source>
        <dbReference type="ARBA" id="ARBA00023015"/>
    </source>
</evidence>
<dbReference type="SMART" id="SM00881">
    <property type="entry name" value="CoA_binding"/>
    <property type="match status" value="1"/>
</dbReference>
<dbReference type="InterPro" id="IPR036390">
    <property type="entry name" value="WH_DNA-bd_sf"/>
</dbReference>
<evidence type="ECO:0000259" key="6">
    <source>
        <dbReference type="SMART" id="SM00881"/>
    </source>
</evidence>
<keyword evidence="4" id="KW-0238">DNA-binding</keyword>
<name>A0A6J6W5X4_9ZZZZ</name>
<proteinExistence type="inferred from homology"/>
<keyword evidence="3" id="KW-0805">Transcription regulation</keyword>
<dbReference type="InterPro" id="IPR003781">
    <property type="entry name" value="CoA-bd"/>
</dbReference>
<keyword evidence="1" id="KW-0963">Cytoplasm</keyword>
<dbReference type="InterPro" id="IPR036291">
    <property type="entry name" value="NAD(P)-bd_dom_sf"/>
</dbReference>
<dbReference type="PANTHER" id="PTHR35786">
    <property type="entry name" value="REDOX-SENSING TRANSCRIPTIONAL REPRESSOR REX"/>
    <property type="match status" value="1"/>
</dbReference>
<dbReference type="Pfam" id="PF06971">
    <property type="entry name" value="Put_DNA-bind_N"/>
    <property type="match status" value="1"/>
</dbReference>
<keyword evidence="2" id="KW-0678">Repressor</keyword>
<evidence type="ECO:0000313" key="7">
    <source>
        <dbReference type="EMBL" id="CAB4779710.1"/>
    </source>
</evidence>
<dbReference type="InterPro" id="IPR009718">
    <property type="entry name" value="Rex_DNA-bd_C_dom"/>
</dbReference>
<dbReference type="GO" id="GO:0003677">
    <property type="term" value="F:DNA binding"/>
    <property type="evidence" value="ECO:0007669"/>
    <property type="project" value="UniProtKB-KW"/>
</dbReference>
<feature type="domain" description="CoA-binding" evidence="6">
    <location>
        <begin position="84"/>
        <end position="180"/>
    </location>
</feature>
<keyword evidence="5" id="KW-0804">Transcription</keyword>
<protein>
    <submittedName>
        <fullName evidence="7">Unannotated protein</fullName>
    </submittedName>
</protein>
<evidence type="ECO:0000256" key="1">
    <source>
        <dbReference type="ARBA" id="ARBA00022490"/>
    </source>
</evidence>
<reference evidence="7" key="1">
    <citation type="submission" date="2020-05" db="EMBL/GenBank/DDBJ databases">
        <authorList>
            <person name="Chiriac C."/>
            <person name="Salcher M."/>
            <person name="Ghai R."/>
            <person name="Kavagutti S V."/>
        </authorList>
    </citation>
    <scope>NUCLEOTIDE SEQUENCE</scope>
</reference>
<accession>A0A6J6W5X4</accession>
<sequence>MSSAINRNRQLSEPTIARLPVYQRIAQEMLRRGLTKTDSQRLGDLAGVTAATVRRDLSGLGPLGTRGSGYDVQTLEVQIDEALGHNRLYDVVVIGLGNLGRALVGSNNFLIRGAQIVGLYDVDPQLVGTEIAGITVRDPRDGILPATIGVICTPSEVAQDVANALVGANIHAILNFSPKVLEVPVGTAVRYVDFSIELQILAYHLTNGTGPLGGGLLRTLGLTTPPVAARPS</sequence>
<evidence type="ECO:0000256" key="2">
    <source>
        <dbReference type="ARBA" id="ARBA00022491"/>
    </source>
</evidence>
<dbReference type="NCBIfam" id="NF003995">
    <property type="entry name" value="PRK05472.2-4"/>
    <property type="match status" value="1"/>
</dbReference>
<dbReference type="PANTHER" id="PTHR35786:SF1">
    <property type="entry name" value="REDOX-SENSING TRANSCRIPTIONAL REPRESSOR REX 1"/>
    <property type="match status" value="1"/>
</dbReference>
<dbReference type="SUPFAM" id="SSF51735">
    <property type="entry name" value="NAD(P)-binding Rossmann-fold domains"/>
    <property type="match status" value="1"/>
</dbReference>
<evidence type="ECO:0000256" key="5">
    <source>
        <dbReference type="ARBA" id="ARBA00023163"/>
    </source>
</evidence>
<dbReference type="GO" id="GO:0045892">
    <property type="term" value="P:negative regulation of DNA-templated transcription"/>
    <property type="evidence" value="ECO:0007669"/>
    <property type="project" value="InterPro"/>
</dbReference>
<organism evidence="7">
    <name type="scientific">freshwater metagenome</name>
    <dbReference type="NCBI Taxonomy" id="449393"/>
    <lineage>
        <taxon>unclassified sequences</taxon>
        <taxon>metagenomes</taxon>
        <taxon>ecological metagenomes</taxon>
    </lineage>
</organism>
<dbReference type="EMBL" id="CAFAAB010000035">
    <property type="protein sequence ID" value="CAB4779710.1"/>
    <property type="molecule type" value="Genomic_DNA"/>
</dbReference>
<dbReference type="InterPro" id="IPR022876">
    <property type="entry name" value="Tscrpt_rep_Rex"/>
</dbReference>
<dbReference type="SUPFAM" id="SSF46785">
    <property type="entry name" value="Winged helix' DNA-binding domain"/>
    <property type="match status" value="1"/>
</dbReference>